<reference evidence="2 4" key="3">
    <citation type="journal article" date="2015" name="BMC Genomics">
        <title>The completed genome sequence of the pathogenic ascomycete fungus Fusarium graminearum.</title>
        <authorList>
            <person name="King R."/>
            <person name="Urban M."/>
            <person name="Hammond-Kosack M.C."/>
            <person name="Hassani-Pak K."/>
            <person name="Hammond-Kosack K.E."/>
        </authorList>
    </citation>
    <scope>NUCLEOTIDE SEQUENCE [LARGE SCALE GENOMIC DNA]</scope>
    <source>
        <strain evidence="4">ATCC MYA-4620 / CBS 123657 / FGSC 9075 / NRRL 31084 / PH-1</strain>
        <strain evidence="2">PH-1</strain>
    </source>
</reference>
<accession>A0A0E0S2U1</accession>
<evidence type="ECO:0000256" key="1">
    <source>
        <dbReference type="SAM" id="SignalP"/>
    </source>
</evidence>
<sequence>MRTPWFSLALLGLVATTSVHAQLVVGPTAQQVLDAALDALGGTGPISQLTGITFHAPRIYRSRSLMQSYQLMRADTSVMTSGSQNISYKFDVEDFQQRIDRHATPSNSWSWGSPDLKPVDFSLVVHDGADGFACYVNGNNMIHLPENATFGYTDAALAHNLVTEARMLSPHLIYRMRNTTSVSVSNEEINGVYFRAVQDIQHGITVIMDSKSNMPYIVRTIESHPIYGNATKDLYLSNYKEVEGIKFPHFIQTIYNSTTQRLSAVLEDFLIEEITLNPDFPAGYFDGIPENQSLGPKTSPAKSSIFANGLVTDYSSSMLGSGVAPQPLKVVRTENSVRGLSQVHWLVLNDRDELGFKMVIIEFEKEVILCDAPPGWSDTIMKWVSDNLKKPITFVAPSHHHRDHSGGVPDFVKAGVKLIIPEIAVKYWSSVPGAEFVTFNETHPYMHNDDKIAAWFNWEDQPSHASDWTYVVVTERCASADSPVVAFEADSWEAGLDAELSSQSQMRQWLDQIVSDGLPRHTIVFPSHGKITPLEQLLEITAYPYPNFDVTNWRGGAAICGK</sequence>
<feature type="chain" id="PRO_5010018682" evidence="1">
    <location>
        <begin position="22"/>
        <end position="562"/>
    </location>
</feature>
<dbReference type="Proteomes" id="UP000070720">
    <property type="component" value="Chromosome 2"/>
</dbReference>
<dbReference type="VEuPathDB" id="FungiDB:FGRAMPH1_01G12027"/>
<dbReference type="EMBL" id="HG970333">
    <property type="protein sequence ID" value="CEF77816.1"/>
    <property type="molecule type" value="Genomic_DNA"/>
</dbReference>
<organism evidence="2 4">
    <name type="scientific">Gibberella zeae (strain ATCC MYA-4620 / CBS 123657 / FGSC 9075 / NRRL 31084 / PH-1)</name>
    <name type="common">Wheat head blight fungus</name>
    <name type="synonym">Fusarium graminearum</name>
    <dbReference type="NCBI Taxonomy" id="229533"/>
    <lineage>
        <taxon>Eukaryota</taxon>
        <taxon>Fungi</taxon>
        <taxon>Dikarya</taxon>
        <taxon>Ascomycota</taxon>
        <taxon>Pezizomycotina</taxon>
        <taxon>Sordariomycetes</taxon>
        <taxon>Hypocreomycetidae</taxon>
        <taxon>Hypocreales</taxon>
        <taxon>Nectriaceae</taxon>
        <taxon>Fusarium</taxon>
    </lineage>
</organism>
<feature type="signal peptide" evidence="1">
    <location>
        <begin position="1"/>
        <end position="21"/>
    </location>
</feature>
<dbReference type="EnsemblFungi" id="CEF77816">
    <property type="protein sequence ID" value="CEF77816"/>
    <property type="gene ID" value="FGRRES_16334"/>
</dbReference>
<dbReference type="Gene3D" id="3.60.15.10">
    <property type="entry name" value="Ribonuclease Z/Hydroxyacylglutathione hydrolase-like"/>
    <property type="match status" value="1"/>
</dbReference>
<reference evidence="3" key="4">
    <citation type="submission" date="2017-01" db="UniProtKB">
        <authorList>
            <consortium name="EnsemblFungi"/>
        </authorList>
    </citation>
    <scope>IDENTIFICATION</scope>
    <source>
        <strain evidence="3">PH-1 / ATCC MYA-4620 / FGSC 9075 / NRRL 31084</strain>
    </source>
</reference>
<evidence type="ECO:0000313" key="4">
    <source>
        <dbReference type="Proteomes" id="UP000070720"/>
    </source>
</evidence>
<evidence type="ECO:0000313" key="2">
    <source>
        <dbReference type="EMBL" id="CEF77816.1"/>
    </source>
</evidence>
<accession>A0A098DIN2</accession>
<evidence type="ECO:0000313" key="3">
    <source>
        <dbReference type="EnsemblFungi" id="CEF77816"/>
    </source>
</evidence>
<proteinExistence type="predicted"/>
<dbReference type="InParanoid" id="A0A098DIN2"/>
<dbReference type="InterPro" id="IPR036866">
    <property type="entry name" value="RibonucZ/Hydroxyglut_hydro"/>
</dbReference>
<reference evidence="3 4" key="1">
    <citation type="journal article" date="2007" name="Science">
        <title>The Fusarium graminearum genome reveals a link between localized polymorphism and pathogen specialization.</title>
        <authorList>
            <person name="Cuomo C.A."/>
            <person name="Gueldener U."/>
            <person name="Xu J.-R."/>
            <person name="Trail F."/>
            <person name="Turgeon B.G."/>
            <person name="Di Pietro A."/>
            <person name="Walton J.D."/>
            <person name="Ma L.-J."/>
            <person name="Baker S.E."/>
            <person name="Rep M."/>
            <person name="Adam G."/>
            <person name="Antoniw J."/>
            <person name="Baldwin T."/>
            <person name="Calvo S.E."/>
            <person name="Chang Y.-L."/>
            <person name="DeCaprio D."/>
            <person name="Gale L.R."/>
            <person name="Gnerre S."/>
            <person name="Goswami R.S."/>
            <person name="Hammond-Kosack K."/>
            <person name="Harris L.J."/>
            <person name="Hilburn K."/>
            <person name="Kennell J.C."/>
            <person name="Kroken S."/>
            <person name="Magnuson J.K."/>
            <person name="Mannhaupt G."/>
            <person name="Mauceli E.W."/>
            <person name="Mewes H.-W."/>
            <person name="Mitterbauer R."/>
            <person name="Muehlbauer G."/>
            <person name="Muensterkoetter M."/>
            <person name="Nelson D."/>
            <person name="O'Donnell K."/>
            <person name="Ouellet T."/>
            <person name="Qi W."/>
            <person name="Quesneville H."/>
            <person name="Roncero M.I.G."/>
            <person name="Seong K.-Y."/>
            <person name="Tetko I.V."/>
            <person name="Urban M."/>
            <person name="Waalwijk C."/>
            <person name="Ward T.J."/>
            <person name="Yao J."/>
            <person name="Birren B.W."/>
            <person name="Kistler H.C."/>
        </authorList>
    </citation>
    <scope>NUCLEOTIDE SEQUENCE [LARGE SCALE GENOMIC DNA]</scope>
    <source>
        <strain evidence="4">ATCC MYA-4620 / CBS 123657 / FGSC 9075 / NRRL 31084 / PH-1</strain>
        <strain evidence="3">PH-1 / ATCC MYA-4620 / FGSC 9075 / NRRL 31084</strain>
    </source>
</reference>
<dbReference type="eggNOG" id="ENOG502SX07">
    <property type="taxonomic scope" value="Eukaryota"/>
</dbReference>
<dbReference type="SUPFAM" id="SSF56281">
    <property type="entry name" value="Metallo-hydrolase/oxidoreductase"/>
    <property type="match status" value="1"/>
</dbReference>
<keyword evidence="4" id="KW-1185">Reference proteome</keyword>
<dbReference type="AlphaFoldDB" id="A0A098DIN2"/>
<protein>
    <submittedName>
        <fullName evidence="2">Chromosome 2, complete genome</fullName>
    </submittedName>
</protein>
<reference evidence="3 4" key="2">
    <citation type="journal article" date="2010" name="Nature">
        <title>Comparative genomics reveals mobile pathogenicity chromosomes in Fusarium.</title>
        <authorList>
            <person name="Ma L.J."/>
            <person name="van der Does H.C."/>
            <person name="Borkovich K.A."/>
            <person name="Coleman J.J."/>
            <person name="Daboussi M.J."/>
            <person name="Di Pietro A."/>
            <person name="Dufresne M."/>
            <person name="Freitag M."/>
            <person name="Grabherr M."/>
            <person name="Henrissat B."/>
            <person name="Houterman P.M."/>
            <person name="Kang S."/>
            <person name="Shim W.B."/>
            <person name="Woloshuk C."/>
            <person name="Xie X."/>
            <person name="Xu J.R."/>
            <person name="Antoniw J."/>
            <person name="Baker S.E."/>
            <person name="Bluhm B.H."/>
            <person name="Breakspear A."/>
            <person name="Brown D.W."/>
            <person name="Butchko R.A."/>
            <person name="Chapman S."/>
            <person name="Coulson R."/>
            <person name="Coutinho P.M."/>
            <person name="Danchin E.G."/>
            <person name="Diener A."/>
            <person name="Gale L.R."/>
            <person name="Gardiner D.M."/>
            <person name="Goff S."/>
            <person name="Hammond-Kosack K.E."/>
            <person name="Hilburn K."/>
            <person name="Hua-Van A."/>
            <person name="Jonkers W."/>
            <person name="Kazan K."/>
            <person name="Kodira C.D."/>
            <person name="Koehrsen M."/>
            <person name="Kumar L."/>
            <person name="Lee Y.H."/>
            <person name="Li L."/>
            <person name="Manners J.M."/>
            <person name="Miranda-Saavedra D."/>
            <person name="Mukherjee M."/>
            <person name="Park G."/>
            <person name="Park J."/>
            <person name="Park S.Y."/>
            <person name="Proctor R.H."/>
            <person name="Regev A."/>
            <person name="Ruiz-Roldan M.C."/>
            <person name="Sain D."/>
            <person name="Sakthikumar S."/>
            <person name="Sykes S."/>
            <person name="Schwartz D.C."/>
            <person name="Turgeon B.G."/>
            <person name="Wapinski I."/>
            <person name="Yoder O."/>
            <person name="Young S."/>
            <person name="Zeng Q."/>
            <person name="Zhou S."/>
            <person name="Galagan J."/>
            <person name="Cuomo C.A."/>
            <person name="Kistler H.C."/>
            <person name="Rep M."/>
        </authorList>
    </citation>
    <scope>GENOME REANNOTATION</scope>
    <source>
        <strain evidence="4">ATCC MYA-4620 / CBS 123657 / FGSC 9075 / NRRL 31084 / PH-1</strain>
        <strain evidence="3">PH-1 / ATCC MYA-4620 / FGSC 9075 / NRRL 31084</strain>
    </source>
</reference>
<name>A0A098DIN2_GIBZE</name>
<gene>
    <name evidence="2" type="ORF">FGRAMPH1_01T12027</name>
</gene>
<keyword evidence="1" id="KW-0732">Signal</keyword>